<keyword evidence="1" id="KW-0812">Transmembrane</keyword>
<feature type="transmembrane region" description="Helical" evidence="1">
    <location>
        <begin position="36"/>
        <end position="55"/>
    </location>
</feature>
<dbReference type="EMBL" id="CP017157">
    <property type="protein sequence ID" value="AOP47331.1"/>
    <property type="molecule type" value="Genomic_DNA"/>
</dbReference>
<reference evidence="2 3" key="1">
    <citation type="submission" date="2016-09" db="EMBL/GenBank/DDBJ databases">
        <title>Complete genome sequencing of Streptomyces lydicus 103 and metabolic pathways analysis of antibiotic biosynthesis.</title>
        <authorList>
            <person name="Jia N."/>
            <person name="Ding M.-Z."/>
            <person name="Gao F."/>
            <person name="Yuan Y.-J."/>
        </authorList>
    </citation>
    <scope>NUCLEOTIDE SEQUENCE [LARGE SCALE GENOMIC DNA]</scope>
    <source>
        <strain evidence="2 3">103</strain>
    </source>
</reference>
<dbReference type="RefSeq" id="WP_069569304.1">
    <property type="nucleotide sequence ID" value="NZ_CP017157.1"/>
</dbReference>
<dbReference type="OrthoDB" id="4558679at2"/>
<organism evidence="2 3">
    <name type="scientific">Streptomyces lydicus</name>
    <dbReference type="NCBI Taxonomy" id="47763"/>
    <lineage>
        <taxon>Bacteria</taxon>
        <taxon>Bacillati</taxon>
        <taxon>Actinomycetota</taxon>
        <taxon>Actinomycetes</taxon>
        <taxon>Kitasatosporales</taxon>
        <taxon>Streptomycetaceae</taxon>
        <taxon>Streptomyces</taxon>
    </lineage>
</organism>
<keyword evidence="3" id="KW-1185">Reference proteome</keyword>
<dbReference type="Proteomes" id="UP000094094">
    <property type="component" value="Chromosome"/>
</dbReference>
<feature type="transmembrane region" description="Helical" evidence="1">
    <location>
        <begin position="177"/>
        <end position="196"/>
    </location>
</feature>
<evidence type="ECO:0000313" key="3">
    <source>
        <dbReference type="Proteomes" id="UP000094094"/>
    </source>
</evidence>
<evidence type="ECO:0000313" key="2">
    <source>
        <dbReference type="EMBL" id="AOP47331.1"/>
    </source>
</evidence>
<evidence type="ECO:0000256" key="1">
    <source>
        <dbReference type="SAM" id="Phobius"/>
    </source>
</evidence>
<keyword evidence="1" id="KW-1133">Transmembrane helix</keyword>
<feature type="transmembrane region" description="Helical" evidence="1">
    <location>
        <begin position="12"/>
        <end position="30"/>
    </location>
</feature>
<dbReference type="KEGG" id="slc:SL103_14645"/>
<accession>A0A1D7VKR7</accession>
<name>A0A1D7VKR7_9ACTN</name>
<protein>
    <submittedName>
        <fullName evidence="2">PE-PGRS family protein</fullName>
    </submittedName>
</protein>
<dbReference type="AlphaFoldDB" id="A0A1D7VKR7"/>
<proteinExistence type="predicted"/>
<keyword evidence="1" id="KW-0472">Membrane</keyword>
<sequence length="273" mass="28222">MDAGRVLRGLRAAVFAVVCVLLAALGHVVMSDAAVPAWMLLSAGAVTAGGAWCVAGRERGPVLVGLLTVGTQAALHSAFSLGQVMAAGAGGQGTRLSVRQWAAAWMCGAQEMPASGGRTDRMLELMRQQMADVQGMQGMQGMAGMPGMAHPAGGSSAGATGWLPHADMAGMAQHGSAAGMFAAHLLVALLAAVWLWGGERAAFRLVRSVSARLFAPLVLVLRRVLPEARPVVRAARQEPRRPVQKLLLAHAMSLRGPPHDPAVGRRLTAGANT</sequence>
<gene>
    <name evidence="2" type="ORF">SL103_14645</name>
</gene>